<proteinExistence type="predicted"/>
<keyword evidence="1" id="KW-0812">Transmembrane</keyword>
<feature type="domain" description="GP-PDE" evidence="2">
    <location>
        <begin position="56"/>
        <end position="317"/>
    </location>
</feature>
<keyword evidence="4" id="KW-1185">Reference proteome</keyword>
<organism evidence="3 4">
    <name type="scientific">Bugula neritina</name>
    <name type="common">Brown bryozoan</name>
    <name type="synonym">Sertularia neritina</name>
    <dbReference type="NCBI Taxonomy" id="10212"/>
    <lineage>
        <taxon>Eukaryota</taxon>
        <taxon>Metazoa</taxon>
        <taxon>Spiralia</taxon>
        <taxon>Lophotrochozoa</taxon>
        <taxon>Bryozoa</taxon>
        <taxon>Gymnolaemata</taxon>
        <taxon>Cheilostomatida</taxon>
        <taxon>Flustrina</taxon>
        <taxon>Buguloidea</taxon>
        <taxon>Bugulidae</taxon>
        <taxon>Bugula</taxon>
    </lineage>
</organism>
<protein>
    <submittedName>
        <fullName evidence="3">GDE1</fullName>
    </submittedName>
</protein>
<dbReference type="GO" id="GO:0006644">
    <property type="term" value="P:phospholipid metabolic process"/>
    <property type="evidence" value="ECO:0007669"/>
    <property type="project" value="TreeGrafter"/>
</dbReference>
<dbReference type="GO" id="GO:0008889">
    <property type="term" value="F:glycerophosphodiester phosphodiesterase activity"/>
    <property type="evidence" value="ECO:0007669"/>
    <property type="project" value="TreeGrafter"/>
</dbReference>
<dbReference type="InterPro" id="IPR017946">
    <property type="entry name" value="PLC-like_Pdiesterase_TIM-brl"/>
</dbReference>
<dbReference type="Gene3D" id="3.20.20.190">
    <property type="entry name" value="Phosphatidylinositol (PI) phosphodiesterase"/>
    <property type="match status" value="1"/>
</dbReference>
<dbReference type="Pfam" id="PF03009">
    <property type="entry name" value="GDPD"/>
    <property type="match status" value="1"/>
</dbReference>
<keyword evidence="1" id="KW-1133">Transmembrane helix</keyword>
<dbReference type="EMBL" id="VXIV02000684">
    <property type="protein sequence ID" value="KAF6036727.1"/>
    <property type="molecule type" value="Genomic_DNA"/>
</dbReference>
<dbReference type="GO" id="GO:0070291">
    <property type="term" value="P:N-acylethanolamine metabolic process"/>
    <property type="evidence" value="ECO:0007669"/>
    <property type="project" value="TreeGrafter"/>
</dbReference>
<comment type="caution">
    <text evidence="3">The sequence shown here is derived from an EMBL/GenBank/DDBJ whole genome shotgun (WGS) entry which is preliminary data.</text>
</comment>
<dbReference type="PANTHER" id="PTHR46320:SF1">
    <property type="entry name" value="GLYCEROPHOSPHODIESTER PHOSPHODIESTERASE 1"/>
    <property type="match status" value="1"/>
</dbReference>
<evidence type="ECO:0000313" key="3">
    <source>
        <dbReference type="EMBL" id="KAF6036727.1"/>
    </source>
</evidence>
<dbReference type="OrthoDB" id="197419at2759"/>
<dbReference type="PROSITE" id="PS51704">
    <property type="entry name" value="GP_PDE"/>
    <property type="match status" value="1"/>
</dbReference>
<gene>
    <name evidence="3" type="ORF">EB796_004969</name>
</gene>
<dbReference type="PANTHER" id="PTHR46320">
    <property type="entry name" value="GLYCEROPHOSPHODIESTER PHOSPHODIESTERASE 1"/>
    <property type="match status" value="1"/>
</dbReference>
<feature type="transmembrane region" description="Helical" evidence="1">
    <location>
        <begin position="6"/>
        <end position="33"/>
    </location>
</feature>
<reference evidence="3" key="1">
    <citation type="submission" date="2020-06" db="EMBL/GenBank/DDBJ databases">
        <title>Draft genome of Bugula neritina, a colonial animal packing powerful symbionts and potential medicines.</title>
        <authorList>
            <person name="Rayko M."/>
        </authorList>
    </citation>
    <scope>NUCLEOTIDE SEQUENCE [LARGE SCALE GENOMIC DNA]</scope>
    <source>
        <strain evidence="3">Kwan_BN1</strain>
    </source>
</reference>
<dbReference type="GO" id="GO:0005886">
    <property type="term" value="C:plasma membrane"/>
    <property type="evidence" value="ECO:0007669"/>
    <property type="project" value="TreeGrafter"/>
</dbReference>
<sequence>MFESILPFWVCVLLVCRLFFGTYTSVLLASILFGAAELFRGRKSDDAVWKKLYSDLSIVGHKGCALNAPENTLASVREAHKLGVNAIEFDIILTGDDEPIVFHDSTFDRTTDVTGEVESLTWEQTKHIDASIKYTGPGNFPKERIPHLKEMLRECKKHGLKVFLDMKGSKPIVMAKVLRDMLKEFPDLHEWAVVCSFYPQTLLAVKWYLPQFSTILTFRQWILRDKTENGSPRNKELWKRVLAPPADVALFSSIYNFLWYVCGANAVFIHKDLVSPAEIKYWKERNLDVIVWTVNDESTKAYLRSLNIPYITDDCTC</sequence>
<dbReference type="GO" id="GO:0006580">
    <property type="term" value="P:ethanolamine metabolic process"/>
    <property type="evidence" value="ECO:0007669"/>
    <property type="project" value="TreeGrafter"/>
</dbReference>
<evidence type="ECO:0000313" key="4">
    <source>
        <dbReference type="Proteomes" id="UP000593567"/>
    </source>
</evidence>
<evidence type="ECO:0000256" key="1">
    <source>
        <dbReference type="SAM" id="Phobius"/>
    </source>
</evidence>
<dbReference type="Proteomes" id="UP000593567">
    <property type="component" value="Unassembled WGS sequence"/>
</dbReference>
<evidence type="ECO:0000259" key="2">
    <source>
        <dbReference type="PROSITE" id="PS51704"/>
    </source>
</evidence>
<dbReference type="SUPFAM" id="SSF51695">
    <property type="entry name" value="PLC-like phosphodiesterases"/>
    <property type="match status" value="1"/>
</dbReference>
<accession>A0A7J7KEJ6</accession>
<dbReference type="InterPro" id="IPR030395">
    <property type="entry name" value="GP_PDE_dom"/>
</dbReference>
<dbReference type="AlphaFoldDB" id="A0A7J7KEJ6"/>
<keyword evidence="1" id="KW-0472">Membrane</keyword>
<name>A0A7J7KEJ6_BUGNE</name>